<name>A0A2G5D3K2_AQUCA</name>
<evidence type="ECO:0000256" key="5">
    <source>
        <dbReference type="ARBA" id="ARBA00023242"/>
    </source>
</evidence>
<gene>
    <name evidence="6" type="ORF">AQUCO_02800002v1</name>
</gene>
<dbReference type="GO" id="GO:0003677">
    <property type="term" value="F:DNA binding"/>
    <property type="evidence" value="ECO:0007669"/>
    <property type="project" value="UniProtKB-KW"/>
</dbReference>
<dbReference type="GO" id="GO:0005634">
    <property type="term" value="C:nucleus"/>
    <property type="evidence" value="ECO:0007669"/>
    <property type="project" value="UniProtKB-SubCell"/>
</dbReference>
<dbReference type="Gene3D" id="3.30.890.10">
    <property type="entry name" value="Methyl-cpg-binding Protein 2, Chain A"/>
    <property type="match status" value="1"/>
</dbReference>
<dbReference type="EMBL" id="KZ305045">
    <property type="protein sequence ID" value="PIA38063.1"/>
    <property type="molecule type" value="Genomic_DNA"/>
</dbReference>
<proteinExistence type="predicted"/>
<comment type="subcellular location">
    <subcellularLocation>
        <location evidence="1">Nucleus</location>
    </subcellularLocation>
</comment>
<evidence type="ECO:0000256" key="1">
    <source>
        <dbReference type="ARBA" id="ARBA00004123"/>
    </source>
</evidence>
<keyword evidence="3" id="KW-0238">DNA-binding</keyword>
<dbReference type="Proteomes" id="UP000230069">
    <property type="component" value="Unassembled WGS sequence"/>
</dbReference>
<dbReference type="SUPFAM" id="SSF54171">
    <property type="entry name" value="DNA-binding domain"/>
    <property type="match status" value="1"/>
</dbReference>
<dbReference type="InterPro" id="IPR016177">
    <property type="entry name" value="DNA-bd_dom_sf"/>
</dbReference>
<keyword evidence="7" id="KW-1185">Reference proteome</keyword>
<evidence type="ECO:0000313" key="7">
    <source>
        <dbReference type="Proteomes" id="UP000230069"/>
    </source>
</evidence>
<keyword evidence="4" id="KW-0804">Transcription</keyword>
<dbReference type="InParanoid" id="A0A2G5D3K2"/>
<keyword evidence="2" id="KW-0805">Transcription regulation</keyword>
<dbReference type="OrthoDB" id="2001430at2759"/>
<reference evidence="6 7" key="1">
    <citation type="submission" date="2017-09" db="EMBL/GenBank/DDBJ databases">
        <title>WGS assembly of Aquilegia coerulea Goldsmith.</title>
        <authorList>
            <person name="Hodges S."/>
            <person name="Kramer E."/>
            <person name="Nordborg M."/>
            <person name="Tomkins J."/>
            <person name="Borevitz J."/>
            <person name="Derieg N."/>
            <person name="Yan J."/>
            <person name="Mihaltcheva S."/>
            <person name="Hayes R.D."/>
            <person name="Rokhsar D."/>
        </authorList>
    </citation>
    <scope>NUCLEOTIDE SEQUENCE [LARGE SCALE GENOMIC DNA]</scope>
    <source>
        <strain evidence="7">cv. Goldsmith</strain>
    </source>
</reference>
<dbReference type="AlphaFoldDB" id="A0A2G5D3K2"/>
<evidence type="ECO:0000256" key="2">
    <source>
        <dbReference type="ARBA" id="ARBA00023015"/>
    </source>
</evidence>
<sequence>MFGFNEQLLHSPEFGSGKMFKTFLLLMVNQDGDWKIVDRNELKKNTDWLPPGWIIKSKERTNGNSSGRVDYVSLILNPTLILF</sequence>
<evidence type="ECO:0000256" key="4">
    <source>
        <dbReference type="ARBA" id="ARBA00023163"/>
    </source>
</evidence>
<keyword evidence="5" id="KW-0539">Nucleus</keyword>
<evidence type="ECO:0000313" key="6">
    <source>
        <dbReference type="EMBL" id="PIA38063.1"/>
    </source>
</evidence>
<evidence type="ECO:0000256" key="3">
    <source>
        <dbReference type="ARBA" id="ARBA00023125"/>
    </source>
</evidence>
<accession>A0A2G5D3K2</accession>
<organism evidence="6 7">
    <name type="scientific">Aquilegia coerulea</name>
    <name type="common">Rocky mountain columbine</name>
    <dbReference type="NCBI Taxonomy" id="218851"/>
    <lineage>
        <taxon>Eukaryota</taxon>
        <taxon>Viridiplantae</taxon>
        <taxon>Streptophyta</taxon>
        <taxon>Embryophyta</taxon>
        <taxon>Tracheophyta</taxon>
        <taxon>Spermatophyta</taxon>
        <taxon>Magnoliopsida</taxon>
        <taxon>Ranunculales</taxon>
        <taxon>Ranunculaceae</taxon>
        <taxon>Thalictroideae</taxon>
        <taxon>Aquilegia</taxon>
    </lineage>
</organism>
<protein>
    <submittedName>
        <fullName evidence="6">Uncharacterized protein</fullName>
    </submittedName>
</protein>